<keyword evidence="5 9" id="KW-0255">Endonuclease</keyword>
<dbReference type="EC" id="3.1.-.-" evidence="9"/>
<evidence type="ECO:0000256" key="3">
    <source>
        <dbReference type="ARBA" id="ARBA00022722"/>
    </source>
</evidence>
<dbReference type="CDD" id="cd09725">
    <property type="entry name" value="Cas2_I_II_III"/>
    <property type="match status" value="1"/>
</dbReference>
<evidence type="ECO:0000256" key="7">
    <source>
        <dbReference type="ARBA" id="ARBA00022842"/>
    </source>
</evidence>
<comment type="function">
    <text evidence="9">CRISPR (clustered regularly interspaced short palindromic repeat), is an adaptive immune system that provides protection against mobile genetic elements (viruses, transposable elements and conjugative plasmids). CRISPR clusters contain sequences complementary to antecedent mobile elements and target invading nucleic acids. CRISPR clusters are transcribed and processed into CRISPR RNA (crRNA). Functions as a ssRNA-specific endoribonuclease. Involved in the integration of spacer DNA into the CRISPR cassette.</text>
</comment>
<proteinExistence type="inferred from homology"/>
<dbReference type="GO" id="GO:0004521">
    <property type="term" value="F:RNA endonuclease activity"/>
    <property type="evidence" value="ECO:0007669"/>
    <property type="project" value="InterPro"/>
</dbReference>
<sequence>MLSDKRRKKFYIVCYDIEDTKRRTKLAKWLCNFGVRVQKSVFEAYLHDADFQRMLSGAEVYVGRSDSLRIYELTMSAYRNKVVRGEPFEYEPFKDVIV</sequence>
<dbReference type="InterPro" id="IPR019199">
    <property type="entry name" value="Virulence_VapD/CRISPR_Cas2"/>
</dbReference>
<dbReference type="GO" id="GO:0051607">
    <property type="term" value="P:defense response to virus"/>
    <property type="evidence" value="ECO:0007669"/>
    <property type="project" value="UniProtKB-UniRule"/>
</dbReference>
<reference evidence="10 11" key="1">
    <citation type="submission" date="2015-01" db="EMBL/GenBank/DDBJ databases">
        <title>Draft genome of Anoxybacillus thermarum strain AF/04.</title>
        <authorList>
            <person name="Poli A."/>
            <person name="Nicolaus B."/>
            <person name="Chan K.-G."/>
            <person name="Kahar U.M."/>
            <person name="Yaakob A.S."/>
            <person name="Chan C.S."/>
            <person name="Goh K.M."/>
        </authorList>
    </citation>
    <scope>NUCLEOTIDE SEQUENCE [LARGE SCALE GENOMIC DNA]</scope>
    <source>
        <strain evidence="10 11">AF/04</strain>
    </source>
</reference>
<evidence type="ECO:0000256" key="8">
    <source>
        <dbReference type="ARBA" id="ARBA00023118"/>
    </source>
</evidence>
<dbReference type="PATRIC" id="fig|404937.3.peg.1449"/>
<dbReference type="EMBL" id="JXTH01000022">
    <property type="protein sequence ID" value="KIQ94500.1"/>
    <property type="molecule type" value="Genomic_DNA"/>
</dbReference>
<evidence type="ECO:0000313" key="11">
    <source>
        <dbReference type="Proteomes" id="UP000032102"/>
    </source>
</evidence>
<keyword evidence="6 9" id="KW-0378">Hydrolase</keyword>
<gene>
    <name evidence="9" type="primary">cas2</name>
    <name evidence="10" type="ORF">LH47_01378</name>
</gene>
<name>A0A0D0RYV8_9BACL</name>
<dbReference type="PANTHER" id="PTHR34405:SF3">
    <property type="entry name" value="CRISPR-ASSOCIATED ENDORIBONUCLEASE CAS2 3"/>
    <property type="match status" value="1"/>
</dbReference>
<keyword evidence="8 9" id="KW-0051">Antiviral defense</keyword>
<comment type="subunit">
    <text evidence="9">Homodimer, forms a heterotetramer with a Cas1 homodimer.</text>
</comment>
<dbReference type="AlphaFoldDB" id="A0A0D0RYV8"/>
<dbReference type="Gene3D" id="3.30.70.240">
    <property type="match status" value="1"/>
</dbReference>
<dbReference type="SUPFAM" id="SSF143430">
    <property type="entry name" value="TTP0101/SSO1404-like"/>
    <property type="match status" value="1"/>
</dbReference>
<keyword evidence="7 9" id="KW-0460">Magnesium</keyword>
<comment type="similarity">
    <text evidence="2 9">Belongs to the CRISPR-associated endoribonuclease Cas2 protein family.</text>
</comment>
<evidence type="ECO:0000256" key="4">
    <source>
        <dbReference type="ARBA" id="ARBA00022723"/>
    </source>
</evidence>
<organism evidence="10 11">
    <name type="scientific">Anoxybacillus thermarum</name>
    <dbReference type="NCBI Taxonomy" id="404937"/>
    <lineage>
        <taxon>Bacteria</taxon>
        <taxon>Bacillati</taxon>
        <taxon>Bacillota</taxon>
        <taxon>Bacilli</taxon>
        <taxon>Bacillales</taxon>
        <taxon>Anoxybacillaceae</taxon>
        <taxon>Anoxybacillus</taxon>
    </lineage>
</organism>
<evidence type="ECO:0000256" key="5">
    <source>
        <dbReference type="ARBA" id="ARBA00022759"/>
    </source>
</evidence>
<dbReference type="Proteomes" id="UP000032102">
    <property type="component" value="Unassembled WGS sequence"/>
</dbReference>
<comment type="caution">
    <text evidence="10">The sequence shown here is derived from an EMBL/GenBank/DDBJ whole genome shotgun (WGS) entry which is preliminary data.</text>
</comment>
<dbReference type="Pfam" id="PF09827">
    <property type="entry name" value="CRISPR_Cas2"/>
    <property type="match status" value="1"/>
</dbReference>
<dbReference type="NCBIfam" id="TIGR01573">
    <property type="entry name" value="cas2"/>
    <property type="match status" value="1"/>
</dbReference>
<dbReference type="HAMAP" id="MF_01471">
    <property type="entry name" value="Cas2"/>
    <property type="match status" value="1"/>
</dbReference>
<accession>A0A0D0RYV8</accession>
<dbReference type="GO" id="GO:0043571">
    <property type="term" value="P:maintenance of CRISPR repeat elements"/>
    <property type="evidence" value="ECO:0007669"/>
    <property type="project" value="UniProtKB-UniRule"/>
</dbReference>
<feature type="binding site" evidence="9">
    <location>
        <position position="16"/>
    </location>
    <ligand>
        <name>Mg(2+)</name>
        <dbReference type="ChEBI" id="CHEBI:18420"/>
        <note>catalytic</note>
    </ligand>
</feature>
<comment type="cofactor">
    <cofactor evidence="1 9">
        <name>Mg(2+)</name>
        <dbReference type="ChEBI" id="CHEBI:18420"/>
    </cofactor>
</comment>
<evidence type="ECO:0000256" key="9">
    <source>
        <dbReference type="HAMAP-Rule" id="MF_01471"/>
    </source>
</evidence>
<dbReference type="GO" id="GO:0046872">
    <property type="term" value="F:metal ion binding"/>
    <property type="evidence" value="ECO:0007669"/>
    <property type="project" value="UniProtKB-UniRule"/>
</dbReference>
<dbReference type="InterPro" id="IPR021127">
    <property type="entry name" value="CRISPR_associated_Cas2"/>
</dbReference>
<keyword evidence="11" id="KW-1185">Reference proteome</keyword>
<evidence type="ECO:0000256" key="6">
    <source>
        <dbReference type="ARBA" id="ARBA00022801"/>
    </source>
</evidence>
<dbReference type="GO" id="GO:0016787">
    <property type="term" value="F:hydrolase activity"/>
    <property type="evidence" value="ECO:0007669"/>
    <property type="project" value="UniProtKB-KW"/>
</dbReference>
<evidence type="ECO:0000313" key="10">
    <source>
        <dbReference type="EMBL" id="KIQ94500.1"/>
    </source>
</evidence>
<keyword evidence="3 9" id="KW-0540">Nuclease</keyword>
<protein>
    <recommendedName>
        <fullName evidence="9">CRISPR-associated endoribonuclease Cas2</fullName>
        <ecNumber evidence="9">3.1.-.-</ecNumber>
    </recommendedName>
</protein>
<dbReference type="PANTHER" id="PTHR34405">
    <property type="entry name" value="CRISPR-ASSOCIATED ENDORIBONUCLEASE CAS2"/>
    <property type="match status" value="1"/>
</dbReference>
<evidence type="ECO:0000256" key="1">
    <source>
        <dbReference type="ARBA" id="ARBA00001946"/>
    </source>
</evidence>
<keyword evidence="4 9" id="KW-0479">Metal-binding</keyword>
<evidence type="ECO:0000256" key="2">
    <source>
        <dbReference type="ARBA" id="ARBA00009959"/>
    </source>
</evidence>